<protein>
    <recommendedName>
        <fullName evidence="1">Sulfurtransferase</fullName>
    </recommendedName>
</protein>
<dbReference type="InterPro" id="IPR001307">
    <property type="entry name" value="Thiosulphate_STrfase_CS"/>
</dbReference>
<dbReference type="OrthoDB" id="566238at2759"/>
<sequence>MVIVFRQFPVRILIMATFVRRFPVRVLAQAAVSGRCNYCTDQGAPAFSCHPSCIQSRPLPQMRNTIHQLHTTLYQPLKYELRSYRYYSSDSSGLAEDDVNVHYDSLVKRIRNGNIQLIDVREPSELAEFGQITNSIHIPLGDLADALNLPQDKFESKYGHPKPESVDDDIVFHCRSGKRSMTAINIAKEIGYSKARHFPGGWLEWAEKNNLPYA</sequence>
<dbReference type="EnsemblMetazoa" id="XM_038194318.1">
    <property type="protein sequence ID" value="XP_038050246.1"/>
    <property type="gene ID" value="LOC119723591"/>
</dbReference>
<keyword evidence="4" id="KW-1185">Reference proteome</keyword>
<accession>A0A913ZGS1</accession>
<dbReference type="AlphaFoldDB" id="A0A913ZGS1"/>
<reference evidence="3" key="1">
    <citation type="submission" date="2022-11" db="UniProtKB">
        <authorList>
            <consortium name="EnsemblMetazoa"/>
        </authorList>
    </citation>
    <scope>IDENTIFICATION</scope>
</reference>
<feature type="domain" description="Rhodanese" evidence="2">
    <location>
        <begin position="111"/>
        <end position="214"/>
    </location>
</feature>
<dbReference type="Proteomes" id="UP000887568">
    <property type="component" value="Unplaced"/>
</dbReference>
<evidence type="ECO:0000313" key="3">
    <source>
        <dbReference type="EnsemblMetazoa" id="XP_038050246.1"/>
    </source>
</evidence>
<dbReference type="PANTHER" id="PTHR44086">
    <property type="entry name" value="THIOSULFATE SULFURTRANSFERASE RDL2, MITOCHONDRIAL-RELATED"/>
    <property type="match status" value="1"/>
</dbReference>
<dbReference type="RefSeq" id="XP_038050246.1">
    <property type="nucleotide sequence ID" value="XM_038194318.1"/>
</dbReference>
<organism evidence="3 4">
    <name type="scientific">Patiria miniata</name>
    <name type="common">Bat star</name>
    <name type="synonym">Asterina miniata</name>
    <dbReference type="NCBI Taxonomy" id="46514"/>
    <lineage>
        <taxon>Eukaryota</taxon>
        <taxon>Metazoa</taxon>
        <taxon>Echinodermata</taxon>
        <taxon>Eleutherozoa</taxon>
        <taxon>Asterozoa</taxon>
        <taxon>Asteroidea</taxon>
        <taxon>Valvatacea</taxon>
        <taxon>Valvatida</taxon>
        <taxon>Asterinidae</taxon>
        <taxon>Patiria</taxon>
    </lineage>
</organism>
<proteinExistence type="predicted"/>
<dbReference type="SMART" id="SM00450">
    <property type="entry name" value="RHOD"/>
    <property type="match status" value="1"/>
</dbReference>
<keyword evidence="1" id="KW-0808">Transferase</keyword>
<dbReference type="InterPro" id="IPR036873">
    <property type="entry name" value="Rhodanese-like_dom_sf"/>
</dbReference>
<dbReference type="Gene3D" id="3.40.250.10">
    <property type="entry name" value="Rhodanese-like domain"/>
    <property type="match status" value="1"/>
</dbReference>
<evidence type="ECO:0000256" key="1">
    <source>
        <dbReference type="RuleBase" id="RU000507"/>
    </source>
</evidence>
<dbReference type="PANTHER" id="PTHR44086:SF14">
    <property type="entry name" value="RHODANESE DOMAIN-CONTAINING PROTEIN"/>
    <property type="match status" value="1"/>
</dbReference>
<dbReference type="GO" id="GO:0004792">
    <property type="term" value="F:thiosulfate-cyanide sulfurtransferase activity"/>
    <property type="evidence" value="ECO:0007669"/>
    <property type="project" value="InterPro"/>
</dbReference>
<dbReference type="InterPro" id="IPR001763">
    <property type="entry name" value="Rhodanese-like_dom"/>
</dbReference>
<dbReference type="Pfam" id="PF00581">
    <property type="entry name" value="Rhodanese"/>
    <property type="match status" value="1"/>
</dbReference>
<evidence type="ECO:0000313" key="4">
    <source>
        <dbReference type="Proteomes" id="UP000887568"/>
    </source>
</evidence>
<dbReference type="GeneID" id="119723591"/>
<dbReference type="SUPFAM" id="SSF52821">
    <property type="entry name" value="Rhodanese/Cell cycle control phosphatase"/>
    <property type="match status" value="1"/>
</dbReference>
<evidence type="ECO:0000259" key="2">
    <source>
        <dbReference type="PROSITE" id="PS50206"/>
    </source>
</evidence>
<dbReference type="PROSITE" id="PS00683">
    <property type="entry name" value="RHODANESE_2"/>
    <property type="match status" value="1"/>
</dbReference>
<name>A0A913ZGS1_PATMI</name>
<dbReference type="PROSITE" id="PS50206">
    <property type="entry name" value="RHODANESE_3"/>
    <property type="match status" value="1"/>
</dbReference>
<dbReference type="OMA" id="WEFNDIN"/>